<dbReference type="SUPFAM" id="SSF55957">
    <property type="entry name" value="Phosphoglucomutase, C-terminal domain"/>
    <property type="match status" value="1"/>
</dbReference>
<evidence type="ECO:0000256" key="5">
    <source>
        <dbReference type="ARBA" id="ARBA00022842"/>
    </source>
</evidence>
<dbReference type="PROSITE" id="PS00710">
    <property type="entry name" value="PGM_PMM"/>
    <property type="match status" value="1"/>
</dbReference>
<evidence type="ECO:0000256" key="2">
    <source>
        <dbReference type="ARBA" id="ARBA00010231"/>
    </source>
</evidence>
<dbReference type="InterPro" id="IPR036900">
    <property type="entry name" value="A-D-PHexomutase_C_sf"/>
</dbReference>
<dbReference type="Pfam" id="PF02878">
    <property type="entry name" value="PGM_PMM_I"/>
    <property type="match status" value="1"/>
</dbReference>
<protein>
    <submittedName>
        <fullName evidence="12">Phosphomannomutase/phosphoglucomutase</fullName>
    </submittedName>
</protein>
<evidence type="ECO:0000256" key="7">
    <source>
        <dbReference type="RuleBase" id="RU004326"/>
    </source>
</evidence>
<feature type="domain" description="Alpha-D-phosphohexomutase alpha/beta/alpha" evidence="11">
    <location>
        <begin position="250"/>
        <end position="359"/>
    </location>
</feature>
<evidence type="ECO:0000313" key="13">
    <source>
        <dbReference type="Proteomes" id="UP000823615"/>
    </source>
</evidence>
<evidence type="ECO:0000259" key="9">
    <source>
        <dbReference type="Pfam" id="PF02878"/>
    </source>
</evidence>
<dbReference type="Gene3D" id="3.40.120.10">
    <property type="entry name" value="Alpha-D-Glucose-1,6-Bisphosphate, subunit A, domain 3"/>
    <property type="match status" value="3"/>
</dbReference>
<evidence type="ECO:0000259" key="11">
    <source>
        <dbReference type="Pfam" id="PF02880"/>
    </source>
</evidence>
<dbReference type="GO" id="GO:0016868">
    <property type="term" value="F:intramolecular phosphotransferase activity"/>
    <property type="evidence" value="ECO:0007669"/>
    <property type="project" value="InterPro"/>
</dbReference>
<keyword evidence="5 7" id="KW-0460">Magnesium</keyword>
<evidence type="ECO:0000313" key="12">
    <source>
        <dbReference type="EMBL" id="MBO8436155.1"/>
    </source>
</evidence>
<evidence type="ECO:0000259" key="8">
    <source>
        <dbReference type="Pfam" id="PF00408"/>
    </source>
</evidence>
<dbReference type="PANTHER" id="PTHR43771">
    <property type="entry name" value="PHOSPHOMANNOMUTASE"/>
    <property type="match status" value="1"/>
</dbReference>
<dbReference type="InterPro" id="IPR005846">
    <property type="entry name" value="A-D-PHexomutase_a/b/a-III"/>
</dbReference>
<dbReference type="GO" id="GO:0000287">
    <property type="term" value="F:magnesium ion binding"/>
    <property type="evidence" value="ECO:0007669"/>
    <property type="project" value="InterPro"/>
</dbReference>
<dbReference type="SUPFAM" id="SSF53738">
    <property type="entry name" value="Phosphoglucomutase, first 3 domains"/>
    <property type="match status" value="3"/>
</dbReference>
<accession>A0A9D9DZZ1</accession>
<keyword evidence="6" id="KW-0413">Isomerase</keyword>
<evidence type="ECO:0000259" key="10">
    <source>
        <dbReference type="Pfam" id="PF02879"/>
    </source>
</evidence>
<dbReference type="EMBL" id="JADIMT010000053">
    <property type="protein sequence ID" value="MBO8436155.1"/>
    <property type="molecule type" value="Genomic_DNA"/>
</dbReference>
<proteinExistence type="inferred from homology"/>
<dbReference type="InterPro" id="IPR005844">
    <property type="entry name" value="A-D-PHexomutase_a/b/a-I"/>
</dbReference>
<dbReference type="AlphaFoldDB" id="A0A9D9DZZ1"/>
<dbReference type="InterPro" id="IPR005841">
    <property type="entry name" value="Alpha-D-phosphohexomutase_SF"/>
</dbReference>
<keyword evidence="3" id="KW-0597">Phosphoprotein</keyword>
<reference evidence="12" key="1">
    <citation type="submission" date="2020-10" db="EMBL/GenBank/DDBJ databases">
        <authorList>
            <person name="Gilroy R."/>
        </authorList>
    </citation>
    <scope>NUCLEOTIDE SEQUENCE</scope>
    <source>
        <strain evidence="12">7293</strain>
    </source>
</reference>
<dbReference type="Pfam" id="PF00408">
    <property type="entry name" value="PGM_PMM_IV"/>
    <property type="match status" value="1"/>
</dbReference>
<dbReference type="InterPro" id="IPR005843">
    <property type="entry name" value="A-D-PHexomutase_C"/>
</dbReference>
<comment type="caution">
    <text evidence="12">The sequence shown here is derived from an EMBL/GenBank/DDBJ whole genome shotgun (WGS) entry which is preliminary data.</text>
</comment>
<evidence type="ECO:0000256" key="6">
    <source>
        <dbReference type="ARBA" id="ARBA00023235"/>
    </source>
</evidence>
<dbReference type="Gene3D" id="3.30.310.50">
    <property type="entry name" value="Alpha-D-phosphohexomutase, C-terminal domain"/>
    <property type="match status" value="1"/>
</dbReference>
<organism evidence="12 13">
    <name type="scientific">Candidatus Ornithospirochaeta stercoripullorum</name>
    <dbReference type="NCBI Taxonomy" id="2840899"/>
    <lineage>
        <taxon>Bacteria</taxon>
        <taxon>Pseudomonadati</taxon>
        <taxon>Spirochaetota</taxon>
        <taxon>Spirochaetia</taxon>
        <taxon>Spirochaetales</taxon>
        <taxon>Spirochaetaceae</taxon>
        <taxon>Spirochaetaceae incertae sedis</taxon>
        <taxon>Candidatus Ornithospirochaeta</taxon>
    </lineage>
</organism>
<dbReference type="Proteomes" id="UP000823615">
    <property type="component" value="Unassembled WGS sequence"/>
</dbReference>
<dbReference type="InterPro" id="IPR016055">
    <property type="entry name" value="A-D-PHexomutase_a/b/a-I/II/III"/>
</dbReference>
<name>A0A9D9DZZ1_9SPIO</name>
<comment type="cofactor">
    <cofactor evidence="1">
        <name>Mg(2+)</name>
        <dbReference type="ChEBI" id="CHEBI:18420"/>
    </cofactor>
</comment>
<keyword evidence="4 7" id="KW-0479">Metal-binding</keyword>
<evidence type="ECO:0000256" key="3">
    <source>
        <dbReference type="ARBA" id="ARBA00022553"/>
    </source>
</evidence>
<comment type="similarity">
    <text evidence="2 7">Belongs to the phosphohexose mutase family.</text>
</comment>
<feature type="domain" description="Alpha-D-phosphohexomutase C-terminal" evidence="8">
    <location>
        <begin position="367"/>
        <end position="435"/>
    </location>
</feature>
<sequence length="448" mass="49610">MSAFKAYDIRGIYGEDINEELAYRIGYFLPALLKTDHVVVGRDIRLSSQSLHDALVKGVTDSGADVWDLGLATTPMVYFATAFLNVDASVQITASHNPKEYNGFKISRRGALPVGGDSGLKDLEKLVDSGTLEIKEAKGSVKDYSHVKDEYISFLKPFAKGLETLNISIDCSSGMSSLLIKDILSDAKCHYINDTFDGNFPAHEPNPLEEKNCAQIKAETIKNASDVGVIYDGDADRVMFIDEKGSFIQPDYITAVIGKYYASKGRTGNALQDIRTSRSSTEYLESLGFSVTTWKVGHAYAKLKIREIDGIFGGELAGHYYFKDFFCCDSGILASLIVLSVVKDLKAEGKTFSSLISSIVKYANSGEVNFRLNDKDAAIKALYERFAENDKPSAIMDFDGYRIEFPTWWFNVRKSNTEPYLRIVAEAKDKALLEEKLGEIKAIIAKFS</sequence>
<evidence type="ECO:0000256" key="1">
    <source>
        <dbReference type="ARBA" id="ARBA00001946"/>
    </source>
</evidence>
<dbReference type="PRINTS" id="PR00509">
    <property type="entry name" value="PGMPMM"/>
</dbReference>
<dbReference type="PANTHER" id="PTHR43771:SF1">
    <property type="entry name" value="PHOSPHOMANNOMUTASE"/>
    <property type="match status" value="1"/>
</dbReference>
<dbReference type="Pfam" id="PF02879">
    <property type="entry name" value="PGM_PMM_II"/>
    <property type="match status" value="1"/>
</dbReference>
<evidence type="ECO:0000256" key="4">
    <source>
        <dbReference type="ARBA" id="ARBA00022723"/>
    </source>
</evidence>
<dbReference type="InterPro" id="IPR005845">
    <property type="entry name" value="A-D-PHexomutase_a/b/a-II"/>
</dbReference>
<gene>
    <name evidence="12" type="ORF">IAA97_04175</name>
</gene>
<dbReference type="GO" id="GO:0005975">
    <property type="term" value="P:carbohydrate metabolic process"/>
    <property type="evidence" value="ECO:0007669"/>
    <property type="project" value="InterPro"/>
</dbReference>
<dbReference type="CDD" id="cd03089">
    <property type="entry name" value="PMM_PGM"/>
    <property type="match status" value="1"/>
</dbReference>
<dbReference type="InterPro" id="IPR016066">
    <property type="entry name" value="A-D-PHexomutase_CS"/>
</dbReference>
<dbReference type="Pfam" id="PF02880">
    <property type="entry name" value="PGM_PMM_III"/>
    <property type="match status" value="1"/>
</dbReference>
<feature type="domain" description="Alpha-D-phosphohexomutase alpha/beta/alpha" evidence="9">
    <location>
        <begin position="3"/>
        <end position="126"/>
    </location>
</feature>
<feature type="domain" description="Alpha-D-phosphohexomutase alpha/beta/alpha" evidence="10">
    <location>
        <begin position="151"/>
        <end position="245"/>
    </location>
</feature>
<reference evidence="12" key="2">
    <citation type="journal article" date="2021" name="PeerJ">
        <title>Extensive microbial diversity within the chicken gut microbiome revealed by metagenomics and culture.</title>
        <authorList>
            <person name="Gilroy R."/>
            <person name="Ravi A."/>
            <person name="Getino M."/>
            <person name="Pursley I."/>
            <person name="Horton D.L."/>
            <person name="Alikhan N.F."/>
            <person name="Baker D."/>
            <person name="Gharbi K."/>
            <person name="Hall N."/>
            <person name="Watson M."/>
            <person name="Adriaenssens E.M."/>
            <person name="Foster-Nyarko E."/>
            <person name="Jarju S."/>
            <person name="Secka A."/>
            <person name="Antonio M."/>
            <person name="Oren A."/>
            <person name="Chaudhuri R.R."/>
            <person name="La Ragione R."/>
            <person name="Hildebrand F."/>
            <person name="Pallen M.J."/>
        </authorList>
    </citation>
    <scope>NUCLEOTIDE SEQUENCE</scope>
    <source>
        <strain evidence="12">7293</strain>
    </source>
</reference>